<gene>
    <name evidence="8" type="ORF">PCAMFM013_S065g000014</name>
</gene>
<keyword evidence="6" id="KW-0539">Nucleus</keyword>
<keyword evidence="5" id="KW-0804">Transcription</keyword>
<keyword evidence="2" id="KW-0479">Metal-binding</keyword>
<dbReference type="InterPro" id="IPR001138">
    <property type="entry name" value="Zn2Cys6_DnaBD"/>
</dbReference>
<evidence type="ECO:0000256" key="5">
    <source>
        <dbReference type="ARBA" id="ARBA00023163"/>
    </source>
</evidence>
<dbReference type="GO" id="GO:0008270">
    <property type="term" value="F:zinc ion binding"/>
    <property type="evidence" value="ECO:0007669"/>
    <property type="project" value="InterPro"/>
</dbReference>
<dbReference type="GO" id="GO:0003677">
    <property type="term" value="F:DNA binding"/>
    <property type="evidence" value="ECO:0007669"/>
    <property type="project" value="UniProtKB-KW"/>
</dbReference>
<keyword evidence="4" id="KW-0238">DNA-binding</keyword>
<dbReference type="PANTHER" id="PTHR47338:SF16">
    <property type="entry name" value="TRANSCRIPTION FACTOR, PUTATIVE (AFU_ORTHOLOGUE AFUA_2G09360)-RELATED"/>
    <property type="match status" value="1"/>
</dbReference>
<organism evidence="8 9">
    <name type="scientific">Penicillium camemberti (strain FM 013)</name>
    <dbReference type="NCBI Taxonomy" id="1429867"/>
    <lineage>
        <taxon>Eukaryota</taxon>
        <taxon>Fungi</taxon>
        <taxon>Dikarya</taxon>
        <taxon>Ascomycota</taxon>
        <taxon>Pezizomycotina</taxon>
        <taxon>Eurotiomycetes</taxon>
        <taxon>Eurotiomycetidae</taxon>
        <taxon>Eurotiales</taxon>
        <taxon>Aspergillaceae</taxon>
        <taxon>Penicillium</taxon>
    </lineage>
</organism>
<dbReference type="EMBL" id="HG793198">
    <property type="protein sequence ID" value="CRL30964.1"/>
    <property type="molecule type" value="Genomic_DNA"/>
</dbReference>
<dbReference type="Pfam" id="PF04082">
    <property type="entry name" value="Fungal_trans"/>
    <property type="match status" value="1"/>
</dbReference>
<accession>A0A0G4PXV3</accession>
<evidence type="ECO:0000256" key="3">
    <source>
        <dbReference type="ARBA" id="ARBA00023015"/>
    </source>
</evidence>
<evidence type="ECO:0000256" key="2">
    <source>
        <dbReference type="ARBA" id="ARBA00022723"/>
    </source>
</evidence>
<dbReference type="GO" id="GO:0000981">
    <property type="term" value="F:DNA-binding transcription factor activity, RNA polymerase II-specific"/>
    <property type="evidence" value="ECO:0007669"/>
    <property type="project" value="InterPro"/>
</dbReference>
<dbReference type="GO" id="GO:0005634">
    <property type="term" value="C:nucleus"/>
    <property type="evidence" value="ECO:0007669"/>
    <property type="project" value="UniProtKB-SubCell"/>
</dbReference>
<feature type="domain" description="Xylanolytic transcriptional activator regulatory" evidence="7">
    <location>
        <begin position="85"/>
        <end position="233"/>
    </location>
</feature>
<sequence>MHAANASKLKEIPDGHGSLSQLACRESKRKCHTSGKDSPCTRCLRLNLRCSIMAPIDTKIISSAVIGDDDSEILPSPEVCNELVDLYFDIIHDKDHSLFHRPSFITNQRQGLADMMHIYAILSLAARFFEISDLRNKARVWAKLSKRLFDGRTEAVSLAAIQACVLLSLVAFGEGEMQMESLYGAQAVSMVQLRGFPAPLSNDAVQQETEIRVWWTVWMLDNWASAGARIPRQFTVAPNFPVPMEERAFENLRHEEPAFPIMLPSGMAGLHQYGLWAQMIPLTEVIAPINEIHELTVQNSLTDVQLFDRVDQISYKLDSWKLHLPKALHFTPEACKSYAATGHGRVLAALHTGFHHFSQLLYYQFLERSSSNMAESNPRIDEYAGRCRQHAAELSNLLWVTKQTPGCECSWPMIGHLLAISSSVNLHSLLFDDKESTIANAKQMLKQNFEMMIYLRQYWPSIDLSMSRLQTFHQACQRSMDSTFKMDHWMLQFLQRFTKSVGDRDASIFWEMEDPQDIYSALPSVVANYLDYNFDGDDSQHDQSDVSMGSKVLQGFLSN</sequence>
<reference evidence="8 9" key="1">
    <citation type="journal article" date="2014" name="Nat. Commun.">
        <title>Multiple recent horizontal transfers of a large genomic region in cheese making fungi.</title>
        <authorList>
            <person name="Cheeseman K."/>
            <person name="Ropars J."/>
            <person name="Renault P."/>
            <person name="Dupont J."/>
            <person name="Gouzy J."/>
            <person name="Branca A."/>
            <person name="Abraham A.L."/>
            <person name="Ceppi M."/>
            <person name="Conseiller E."/>
            <person name="Debuchy R."/>
            <person name="Malagnac F."/>
            <person name="Goarin A."/>
            <person name="Silar P."/>
            <person name="Lacoste S."/>
            <person name="Sallet E."/>
            <person name="Bensimon A."/>
            <person name="Giraud T."/>
            <person name="Brygoo Y."/>
        </authorList>
    </citation>
    <scope>NUCLEOTIDE SEQUENCE [LARGE SCALE GENOMIC DNA]</scope>
    <source>
        <strain evidence="9">FM 013</strain>
    </source>
</reference>
<dbReference type="AlphaFoldDB" id="A0A0G4PXV3"/>
<keyword evidence="9" id="KW-1185">Reference proteome</keyword>
<dbReference type="InterPro" id="IPR007219">
    <property type="entry name" value="XnlR_reg_dom"/>
</dbReference>
<dbReference type="GO" id="GO:0006351">
    <property type="term" value="P:DNA-templated transcription"/>
    <property type="evidence" value="ECO:0007669"/>
    <property type="project" value="InterPro"/>
</dbReference>
<evidence type="ECO:0000313" key="8">
    <source>
        <dbReference type="EMBL" id="CRL30964.1"/>
    </source>
</evidence>
<evidence type="ECO:0000259" key="7">
    <source>
        <dbReference type="Pfam" id="PF04082"/>
    </source>
</evidence>
<proteinExistence type="predicted"/>
<dbReference type="CDD" id="cd12148">
    <property type="entry name" value="fungal_TF_MHR"/>
    <property type="match status" value="1"/>
</dbReference>
<dbReference type="PANTHER" id="PTHR47338">
    <property type="entry name" value="ZN(II)2CYS6 TRANSCRIPTION FACTOR (EUROFUNG)-RELATED"/>
    <property type="match status" value="1"/>
</dbReference>
<dbReference type="SUPFAM" id="SSF57701">
    <property type="entry name" value="Zn2/Cys6 DNA-binding domain"/>
    <property type="match status" value="1"/>
</dbReference>
<dbReference type="Gene3D" id="4.10.240.10">
    <property type="entry name" value="Zn(2)-C6 fungal-type DNA-binding domain"/>
    <property type="match status" value="1"/>
</dbReference>
<protein>
    <submittedName>
        <fullName evidence="8">Fungal transcriptional regulatory protein, N-terminal</fullName>
    </submittedName>
</protein>
<dbReference type="InterPro" id="IPR036864">
    <property type="entry name" value="Zn2-C6_fun-type_DNA-bd_sf"/>
</dbReference>
<dbReference type="CDD" id="cd00067">
    <property type="entry name" value="GAL4"/>
    <property type="match status" value="1"/>
</dbReference>
<name>A0A0G4PXV3_PENC3</name>
<evidence type="ECO:0000256" key="6">
    <source>
        <dbReference type="ARBA" id="ARBA00023242"/>
    </source>
</evidence>
<evidence type="ECO:0000313" key="9">
    <source>
        <dbReference type="Proteomes" id="UP000053732"/>
    </source>
</evidence>
<dbReference type="InterPro" id="IPR050815">
    <property type="entry name" value="TF_fung"/>
</dbReference>
<dbReference type="Proteomes" id="UP000053732">
    <property type="component" value="Unassembled WGS sequence"/>
</dbReference>
<keyword evidence="3" id="KW-0805">Transcription regulation</keyword>
<evidence type="ECO:0000256" key="1">
    <source>
        <dbReference type="ARBA" id="ARBA00004123"/>
    </source>
</evidence>
<comment type="subcellular location">
    <subcellularLocation>
        <location evidence="1">Nucleus</location>
    </subcellularLocation>
</comment>
<evidence type="ECO:0000256" key="4">
    <source>
        <dbReference type="ARBA" id="ARBA00023125"/>
    </source>
</evidence>